<feature type="signal peptide" evidence="1">
    <location>
        <begin position="1"/>
        <end position="27"/>
    </location>
</feature>
<evidence type="ECO:0000256" key="1">
    <source>
        <dbReference type="SAM" id="SignalP"/>
    </source>
</evidence>
<dbReference type="Proteomes" id="UP000231019">
    <property type="component" value="Unassembled WGS sequence"/>
</dbReference>
<evidence type="ECO:0000313" key="2">
    <source>
        <dbReference type="EMBL" id="PIW14034.1"/>
    </source>
</evidence>
<gene>
    <name evidence="2" type="ORF">COW36_23660</name>
</gene>
<sequence>MKLTSKFVAIAVLASSLCLALSTGVRAQEDDSPVFPVKTPGAPTPKTTEFQFSLLDQGINDISRSMMLRLAYRQLLASETDRQQGYVLDAHFHHFFNTSPATLERFLSASQVAGYPNYNEISAGVGYRFAWENFALIPQAHFRDMFAMAPNVQQHLIGFEPGVRLEYWLYPEVARISVDYGFNVPVLHLANQVSNVSPFTLTLHRIYTEMNYRLLPNLDLLAGFYWWQAPAQLGSGSITDRTLSNIFGFQVGAGFVL</sequence>
<reference evidence="2 3" key="1">
    <citation type="submission" date="2017-09" db="EMBL/GenBank/DDBJ databases">
        <title>Depth-based differentiation of microbial function through sediment-hosted aquifers and enrichment of novel symbionts in the deep terrestrial subsurface.</title>
        <authorList>
            <person name="Probst A.J."/>
            <person name="Ladd B."/>
            <person name="Jarett J.K."/>
            <person name="Geller-Mcgrath D.E."/>
            <person name="Sieber C.M."/>
            <person name="Emerson J.B."/>
            <person name="Anantharaman K."/>
            <person name="Thomas B.C."/>
            <person name="Malmstrom R."/>
            <person name="Stieglmeier M."/>
            <person name="Klingl A."/>
            <person name="Woyke T."/>
            <person name="Ryan C.M."/>
            <person name="Banfield J.F."/>
        </authorList>
    </citation>
    <scope>NUCLEOTIDE SEQUENCE [LARGE SCALE GENOMIC DNA]</scope>
    <source>
        <strain evidence="2">CG17_big_fil_post_rev_8_21_14_2_50_48_46</strain>
    </source>
</reference>
<evidence type="ECO:0000313" key="3">
    <source>
        <dbReference type="Proteomes" id="UP000231019"/>
    </source>
</evidence>
<evidence type="ECO:0008006" key="4">
    <source>
        <dbReference type="Google" id="ProtNLM"/>
    </source>
</evidence>
<name>A0A2M7FXN3_9BACT</name>
<organism evidence="2 3">
    <name type="scientific">bacterium (Candidatus Blackallbacteria) CG17_big_fil_post_rev_8_21_14_2_50_48_46</name>
    <dbReference type="NCBI Taxonomy" id="2014261"/>
    <lineage>
        <taxon>Bacteria</taxon>
        <taxon>Candidatus Blackallbacteria</taxon>
    </lineage>
</organism>
<accession>A0A2M7FXN3</accession>
<dbReference type="EMBL" id="PFFQ01000065">
    <property type="protein sequence ID" value="PIW14034.1"/>
    <property type="molecule type" value="Genomic_DNA"/>
</dbReference>
<keyword evidence="1" id="KW-0732">Signal</keyword>
<protein>
    <recommendedName>
        <fullName evidence="4">Outer membrane beta-barrel domain-containing protein</fullName>
    </recommendedName>
</protein>
<dbReference type="AlphaFoldDB" id="A0A2M7FXN3"/>
<feature type="chain" id="PRO_5014643475" description="Outer membrane beta-barrel domain-containing protein" evidence="1">
    <location>
        <begin position="28"/>
        <end position="257"/>
    </location>
</feature>
<comment type="caution">
    <text evidence="2">The sequence shown here is derived from an EMBL/GenBank/DDBJ whole genome shotgun (WGS) entry which is preliminary data.</text>
</comment>
<proteinExistence type="predicted"/>